<dbReference type="GO" id="GO:0006351">
    <property type="term" value="P:DNA-templated transcription"/>
    <property type="evidence" value="ECO:0007669"/>
    <property type="project" value="InterPro"/>
</dbReference>
<sequence length="128" mass="14225">MPSEPDMPPEPLELSLVVPPMPTPQDAPPPPQSSLSEQRSSNSATKRPSPPVDEITANKRQRNNEAARKYRQKRIDRISELETELTGVKQERDDLRIRLARQEAEAAALRSMLQLKSTAAESGKDSKG</sequence>
<dbReference type="InterPro" id="IPR046347">
    <property type="entry name" value="bZIP_sf"/>
</dbReference>
<dbReference type="EMBL" id="KB705738">
    <property type="protein sequence ID" value="EMR70957.1"/>
    <property type="molecule type" value="Genomic_DNA"/>
</dbReference>
<feature type="compositionally biased region" description="Pro residues" evidence="2">
    <location>
        <begin position="19"/>
        <end position="32"/>
    </location>
</feature>
<name>M7T306_EUTLA</name>
<dbReference type="PROSITE" id="PS00036">
    <property type="entry name" value="BZIP_BASIC"/>
    <property type="match status" value="1"/>
</dbReference>
<feature type="region of interest" description="Disordered" evidence="2">
    <location>
        <begin position="1"/>
        <end position="72"/>
    </location>
</feature>
<organism evidence="4 5">
    <name type="scientific">Eutypa lata (strain UCR-EL1)</name>
    <name type="common">Grapevine dieback disease fungus</name>
    <name type="synonym">Eutypa armeniacae</name>
    <dbReference type="NCBI Taxonomy" id="1287681"/>
    <lineage>
        <taxon>Eukaryota</taxon>
        <taxon>Fungi</taxon>
        <taxon>Dikarya</taxon>
        <taxon>Ascomycota</taxon>
        <taxon>Pezizomycotina</taxon>
        <taxon>Sordariomycetes</taxon>
        <taxon>Xylariomycetidae</taxon>
        <taxon>Xylariales</taxon>
        <taxon>Diatrypaceae</taxon>
        <taxon>Eutypa</taxon>
    </lineage>
</organism>
<evidence type="ECO:0000313" key="5">
    <source>
        <dbReference type="Proteomes" id="UP000012174"/>
    </source>
</evidence>
<proteinExistence type="predicted"/>
<dbReference type="PANTHER" id="PTHR23334:SF20">
    <property type="entry name" value="BASIC LEUCINE ZIPPER 24"/>
    <property type="match status" value="1"/>
</dbReference>
<evidence type="ECO:0000256" key="1">
    <source>
        <dbReference type="SAM" id="Coils"/>
    </source>
</evidence>
<accession>M7T306</accession>
<gene>
    <name evidence="4" type="ORF">UCREL1_2010</name>
</gene>
<keyword evidence="1" id="KW-0175">Coiled coil</keyword>
<dbReference type="Proteomes" id="UP000012174">
    <property type="component" value="Unassembled WGS sequence"/>
</dbReference>
<dbReference type="GO" id="GO:0000978">
    <property type="term" value="F:RNA polymerase II cis-regulatory region sequence-specific DNA binding"/>
    <property type="evidence" value="ECO:0007669"/>
    <property type="project" value="TreeGrafter"/>
</dbReference>
<feature type="compositionally biased region" description="Basic and acidic residues" evidence="2">
    <location>
        <begin position="62"/>
        <end position="72"/>
    </location>
</feature>
<keyword evidence="5" id="KW-1185">Reference proteome</keyword>
<dbReference type="PANTHER" id="PTHR23334">
    <property type="entry name" value="CCAAT/ENHANCER BINDING PROTEIN"/>
    <property type="match status" value="1"/>
</dbReference>
<dbReference type="CDD" id="cd14686">
    <property type="entry name" value="bZIP"/>
    <property type="match status" value="1"/>
</dbReference>
<dbReference type="KEGG" id="ela:UCREL1_2010"/>
<dbReference type="OrthoDB" id="2257100at2759"/>
<evidence type="ECO:0000313" key="4">
    <source>
        <dbReference type="EMBL" id="EMR70957.1"/>
    </source>
</evidence>
<dbReference type="InterPro" id="IPR031106">
    <property type="entry name" value="C/EBP"/>
</dbReference>
<dbReference type="Gene3D" id="1.20.5.170">
    <property type="match status" value="1"/>
</dbReference>
<feature type="domain" description="BZIP" evidence="3">
    <location>
        <begin position="53"/>
        <end position="113"/>
    </location>
</feature>
<dbReference type="InterPro" id="IPR004827">
    <property type="entry name" value="bZIP"/>
</dbReference>
<feature type="compositionally biased region" description="Pro residues" evidence="2">
    <location>
        <begin position="1"/>
        <end position="11"/>
    </location>
</feature>
<protein>
    <submittedName>
        <fullName evidence="4">Putative b-zip transcription factor idi-4 protein</fullName>
    </submittedName>
</protein>
<dbReference type="eggNOG" id="ENOG502SG5D">
    <property type="taxonomic scope" value="Eukaryota"/>
</dbReference>
<reference evidence="5" key="1">
    <citation type="journal article" date="2013" name="Genome Announc.">
        <title>Draft genome sequence of the grapevine dieback fungus Eutypa lata UCR-EL1.</title>
        <authorList>
            <person name="Blanco-Ulate B."/>
            <person name="Rolshausen P.E."/>
            <person name="Cantu D."/>
        </authorList>
    </citation>
    <scope>NUCLEOTIDE SEQUENCE [LARGE SCALE GENOMIC DNA]</scope>
    <source>
        <strain evidence="5">UCR-EL1</strain>
    </source>
</reference>
<dbReference type="OMA" id="MCPEEYY"/>
<dbReference type="STRING" id="1287681.M7T306"/>
<dbReference type="AlphaFoldDB" id="M7T306"/>
<dbReference type="GO" id="GO:0000981">
    <property type="term" value="F:DNA-binding transcription factor activity, RNA polymerase II-specific"/>
    <property type="evidence" value="ECO:0007669"/>
    <property type="project" value="TreeGrafter"/>
</dbReference>
<dbReference type="PROSITE" id="PS50217">
    <property type="entry name" value="BZIP"/>
    <property type="match status" value="1"/>
</dbReference>
<dbReference type="HOGENOM" id="CLU_1959581_0_0_1"/>
<feature type="compositionally biased region" description="Low complexity" evidence="2">
    <location>
        <begin position="33"/>
        <end position="43"/>
    </location>
</feature>
<evidence type="ECO:0000256" key="2">
    <source>
        <dbReference type="SAM" id="MobiDB-lite"/>
    </source>
</evidence>
<evidence type="ECO:0000259" key="3">
    <source>
        <dbReference type="PROSITE" id="PS50217"/>
    </source>
</evidence>
<feature type="coiled-coil region" evidence="1">
    <location>
        <begin position="78"/>
        <end position="112"/>
    </location>
</feature>
<dbReference type="SMART" id="SM00338">
    <property type="entry name" value="BRLZ"/>
    <property type="match status" value="1"/>
</dbReference>
<dbReference type="Pfam" id="PF07716">
    <property type="entry name" value="bZIP_2"/>
    <property type="match status" value="1"/>
</dbReference>
<dbReference type="SUPFAM" id="SSF57959">
    <property type="entry name" value="Leucine zipper domain"/>
    <property type="match status" value="1"/>
</dbReference>